<evidence type="ECO:0000256" key="1">
    <source>
        <dbReference type="SAM" id="Coils"/>
    </source>
</evidence>
<dbReference type="KEGG" id="cfm:BJL90_13195"/>
<keyword evidence="1" id="KW-0175">Coiled coil</keyword>
<evidence type="ECO:0008006" key="7">
    <source>
        <dbReference type="Google" id="ProtNLM"/>
    </source>
</evidence>
<sequence length="185" mass="21728">MEENKNVKTEGTQEVDTQSKETQEFDIKSVLENDEFKRFMESYADKRVSEAVKTTKKKLQQEYEEEKKKSEMTQEEILQQKERELYDRELKLEKIQYFKEKNYDLDLLDFVVGGDIDMIQEKADSLISTINKVVEKQVAERLKQGYVPPANGSKTTATESIGLKLAKQIKESQQYSQEAQQQYFK</sequence>
<evidence type="ECO:0000313" key="6">
    <source>
        <dbReference type="Proteomes" id="UP000192478"/>
    </source>
</evidence>
<dbReference type="RefSeq" id="WP_070968843.1">
    <property type="nucleotide sequence ID" value="NZ_CP020559.1"/>
</dbReference>
<dbReference type="Proteomes" id="UP000177894">
    <property type="component" value="Chromosome"/>
</dbReference>
<evidence type="ECO:0000313" key="3">
    <source>
        <dbReference type="EMBL" id="AOY76739.1"/>
    </source>
</evidence>
<evidence type="ECO:0000313" key="4">
    <source>
        <dbReference type="EMBL" id="ARE87176.1"/>
    </source>
</evidence>
<feature type="coiled-coil region" evidence="1">
    <location>
        <begin position="49"/>
        <end position="83"/>
    </location>
</feature>
<accession>A0AAC9RJF1</accession>
<proteinExistence type="predicted"/>
<evidence type="ECO:0000313" key="5">
    <source>
        <dbReference type="Proteomes" id="UP000177894"/>
    </source>
</evidence>
<reference evidence="4 6" key="2">
    <citation type="submission" date="2017-03" db="EMBL/GenBank/DDBJ databases">
        <title>Complete sequence of Clostridium formicaceticum DSM 92.</title>
        <authorList>
            <person name="Poehlein A."/>
            <person name="Karl M."/>
            <person name="Bengelsdorf F.R."/>
            <person name="Duerre P."/>
            <person name="Daniel R."/>
        </authorList>
    </citation>
    <scope>NUCLEOTIDE SEQUENCE [LARGE SCALE GENOMIC DNA]</scope>
    <source>
        <strain evidence="4 6">DSM 92</strain>
    </source>
</reference>
<protein>
    <recommendedName>
        <fullName evidence="7">Phage scaffold protein</fullName>
    </recommendedName>
</protein>
<organism evidence="4 6">
    <name type="scientific">Clostridium formicaceticum</name>
    <dbReference type="NCBI Taxonomy" id="1497"/>
    <lineage>
        <taxon>Bacteria</taxon>
        <taxon>Bacillati</taxon>
        <taxon>Bacillota</taxon>
        <taxon>Clostridia</taxon>
        <taxon>Eubacteriales</taxon>
        <taxon>Clostridiaceae</taxon>
        <taxon>Clostridium</taxon>
    </lineage>
</organism>
<reference evidence="3 5" key="1">
    <citation type="submission" date="2016-10" db="EMBL/GenBank/DDBJ databases">
        <title>Complete Genome Sequence of Acetogen Clostridium formicoaceticum ATCC 27076.</title>
        <authorList>
            <person name="Bao T."/>
            <person name="Cheng C."/>
            <person name="Zhao J."/>
            <person name="Yang S.-T."/>
            <person name="Wang J."/>
            <person name="Wang M."/>
        </authorList>
    </citation>
    <scope>NUCLEOTIDE SEQUENCE [LARGE SCALE GENOMIC DNA]</scope>
    <source>
        <strain evidence="3 5">ATCC 27076</strain>
    </source>
</reference>
<dbReference type="Pfam" id="PF14265">
    <property type="entry name" value="DUF4355"/>
    <property type="match status" value="1"/>
</dbReference>
<dbReference type="EMBL" id="CP020559">
    <property type="protein sequence ID" value="ARE87176.1"/>
    <property type="molecule type" value="Genomic_DNA"/>
</dbReference>
<evidence type="ECO:0000256" key="2">
    <source>
        <dbReference type="SAM" id="MobiDB-lite"/>
    </source>
</evidence>
<keyword evidence="5" id="KW-1185">Reference proteome</keyword>
<gene>
    <name evidence="3" type="ORF">BJL90_13195</name>
    <name evidence="4" type="ORF">CLFO_15640</name>
</gene>
<dbReference type="AlphaFoldDB" id="A0AAC9RJF1"/>
<dbReference type="EMBL" id="CP017603">
    <property type="protein sequence ID" value="AOY76739.1"/>
    <property type="molecule type" value="Genomic_DNA"/>
</dbReference>
<dbReference type="InterPro" id="IPR025580">
    <property type="entry name" value="Gp46"/>
</dbReference>
<name>A0AAC9RJF1_9CLOT</name>
<feature type="region of interest" description="Disordered" evidence="2">
    <location>
        <begin position="1"/>
        <end position="24"/>
    </location>
</feature>
<dbReference type="Proteomes" id="UP000192478">
    <property type="component" value="Chromosome"/>
</dbReference>